<gene>
    <name evidence="2" type="ORF">ACFQH9_26240</name>
</gene>
<feature type="compositionally biased region" description="Low complexity" evidence="1">
    <location>
        <begin position="192"/>
        <end position="206"/>
    </location>
</feature>
<evidence type="ECO:0000313" key="2">
    <source>
        <dbReference type="EMBL" id="MFC5951766.1"/>
    </source>
</evidence>
<keyword evidence="3" id="KW-1185">Reference proteome</keyword>
<proteinExistence type="predicted"/>
<sequence>MGGPFARSPREHSDEPLPGFKLAYPMLAADGASCGFSGVTLGRAHVYRAVDDAICAHGSRHACPSRWCDCGFYCFHEMGAARDLACEPDHRSAVLLEVAASGRYRRYERGLRYARQRVKTVRIGRCDCGRPAELLADSGAGSVGWRRLLPVCRNCAADRPVLRPERFAELAGGVQVVLEGSPTGLGDPPADPTAAAPAAAAPAAPAEDPGTVALLSAEIAVLHARLDETLVRLEEVQARLDELTRRDRP</sequence>
<organism evidence="2 3">
    <name type="scientific">Pseudonocardia lutea</name>
    <dbReference type="NCBI Taxonomy" id="2172015"/>
    <lineage>
        <taxon>Bacteria</taxon>
        <taxon>Bacillati</taxon>
        <taxon>Actinomycetota</taxon>
        <taxon>Actinomycetes</taxon>
        <taxon>Pseudonocardiales</taxon>
        <taxon>Pseudonocardiaceae</taxon>
        <taxon>Pseudonocardia</taxon>
    </lineage>
</organism>
<dbReference type="Proteomes" id="UP001596119">
    <property type="component" value="Unassembled WGS sequence"/>
</dbReference>
<comment type="caution">
    <text evidence="2">The sequence shown here is derived from an EMBL/GenBank/DDBJ whole genome shotgun (WGS) entry which is preliminary data.</text>
</comment>
<feature type="region of interest" description="Disordered" evidence="1">
    <location>
        <begin position="180"/>
        <end position="206"/>
    </location>
</feature>
<evidence type="ECO:0008006" key="4">
    <source>
        <dbReference type="Google" id="ProtNLM"/>
    </source>
</evidence>
<name>A0ABW1IDK7_9PSEU</name>
<dbReference type="EMBL" id="JBHSQK010000083">
    <property type="protein sequence ID" value="MFC5951766.1"/>
    <property type="molecule type" value="Genomic_DNA"/>
</dbReference>
<dbReference type="RefSeq" id="WP_379570031.1">
    <property type="nucleotide sequence ID" value="NZ_JBHSQK010000083.1"/>
</dbReference>
<evidence type="ECO:0000313" key="3">
    <source>
        <dbReference type="Proteomes" id="UP001596119"/>
    </source>
</evidence>
<accession>A0ABW1IDK7</accession>
<evidence type="ECO:0000256" key="1">
    <source>
        <dbReference type="SAM" id="MobiDB-lite"/>
    </source>
</evidence>
<reference evidence="3" key="1">
    <citation type="journal article" date="2019" name="Int. J. Syst. Evol. Microbiol.">
        <title>The Global Catalogue of Microorganisms (GCM) 10K type strain sequencing project: providing services to taxonomists for standard genome sequencing and annotation.</title>
        <authorList>
            <consortium name="The Broad Institute Genomics Platform"/>
            <consortium name="The Broad Institute Genome Sequencing Center for Infectious Disease"/>
            <person name="Wu L."/>
            <person name="Ma J."/>
        </authorList>
    </citation>
    <scope>NUCLEOTIDE SEQUENCE [LARGE SCALE GENOMIC DNA]</scope>
    <source>
        <strain evidence="3">CGMCC 4.7397</strain>
    </source>
</reference>
<protein>
    <recommendedName>
        <fullName evidence="4">Recombination endonuclease VII</fullName>
    </recommendedName>
</protein>